<organism evidence="1 2">
    <name type="scientific">Platysternon megacephalum</name>
    <name type="common">big-headed turtle</name>
    <dbReference type="NCBI Taxonomy" id="55544"/>
    <lineage>
        <taxon>Eukaryota</taxon>
        <taxon>Metazoa</taxon>
        <taxon>Chordata</taxon>
        <taxon>Craniata</taxon>
        <taxon>Vertebrata</taxon>
        <taxon>Euteleostomi</taxon>
        <taxon>Archelosauria</taxon>
        <taxon>Testudinata</taxon>
        <taxon>Testudines</taxon>
        <taxon>Cryptodira</taxon>
        <taxon>Durocryptodira</taxon>
        <taxon>Testudinoidea</taxon>
        <taxon>Platysternidae</taxon>
        <taxon>Platysternon</taxon>
    </lineage>
</organism>
<comment type="caution">
    <text evidence="1">The sequence shown here is derived from an EMBL/GenBank/DDBJ whole genome shotgun (WGS) entry which is preliminary data.</text>
</comment>
<dbReference type="EMBL" id="QXTE01000015">
    <property type="protein sequence ID" value="TFK13587.1"/>
    <property type="molecule type" value="Genomic_DNA"/>
</dbReference>
<keyword evidence="2" id="KW-1185">Reference proteome</keyword>
<evidence type="ECO:0000313" key="2">
    <source>
        <dbReference type="Proteomes" id="UP000297703"/>
    </source>
</evidence>
<sequence>MHSGQGGRRHEYVSRNERQDEYYYAIFNVLDSPLQSKDIILPMPVYYPYARCMALQSPLWKA</sequence>
<name>A0A4D9ERY2_9SAUR</name>
<evidence type="ECO:0000313" key="1">
    <source>
        <dbReference type="EMBL" id="TFK13587.1"/>
    </source>
</evidence>
<accession>A0A4D9ERY2</accession>
<dbReference type="Proteomes" id="UP000297703">
    <property type="component" value="Unassembled WGS sequence"/>
</dbReference>
<gene>
    <name evidence="1" type="ORF">DR999_PMT03078</name>
</gene>
<dbReference type="AlphaFoldDB" id="A0A4D9ERY2"/>
<reference evidence="1 2" key="1">
    <citation type="submission" date="2019-04" db="EMBL/GenBank/DDBJ databases">
        <title>Draft genome of the big-headed turtle Platysternon megacephalum.</title>
        <authorList>
            <person name="Gong S."/>
        </authorList>
    </citation>
    <scope>NUCLEOTIDE SEQUENCE [LARGE SCALE GENOMIC DNA]</scope>
    <source>
        <strain evidence="1">DO16091913</strain>
        <tissue evidence="1">Muscle</tissue>
    </source>
</reference>
<proteinExistence type="predicted"/>
<reference evidence="1 2" key="2">
    <citation type="submission" date="2019-04" db="EMBL/GenBank/DDBJ databases">
        <title>The genome sequence of big-headed turtle.</title>
        <authorList>
            <person name="Gong S."/>
        </authorList>
    </citation>
    <scope>NUCLEOTIDE SEQUENCE [LARGE SCALE GENOMIC DNA]</scope>
    <source>
        <strain evidence="1">DO16091913</strain>
        <tissue evidence="1">Muscle</tissue>
    </source>
</reference>
<protein>
    <submittedName>
        <fullName evidence="1">Wiskott-Aldrich syndrome protein family member 2</fullName>
    </submittedName>
</protein>